<dbReference type="GO" id="GO:0004355">
    <property type="term" value="F:glutamate synthase (NADPH) activity"/>
    <property type="evidence" value="ECO:0007669"/>
    <property type="project" value="UniProtKB-EC"/>
</dbReference>
<protein>
    <submittedName>
        <fullName evidence="8">Glutamate synthase, small subunit</fullName>
        <ecNumber evidence="8">1.4.1.13</ecNumber>
    </submittedName>
</protein>
<evidence type="ECO:0000256" key="1">
    <source>
        <dbReference type="ARBA" id="ARBA00022485"/>
    </source>
</evidence>
<dbReference type="PANTHER" id="PTHR42783:SF3">
    <property type="entry name" value="GLUTAMATE SYNTHASE [NADPH] SMALL CHAIN-RELATED"/>
    <property type="match status" value="1"/>
</dbReference>
<dbReference type="eggNOG" id="COG0493">
    <property type="taxonomic scope" value="Bacteria"/>
</dbReference>
<dbReference type="STRING" id="1244531.CIG2463D_0387"/>
<dbReference type="InterPro" id="IPR028261">
    <property type="entry name" value="DPD_II"/>
</dbReference>
<dbReference type="SUPFAM" id="SSF51971">
    <property type="entry name" value="Nucleotide-binding domain"/>
    <property type="match status" value="1"/>
</dbReference>
<evidence type="ECO:0000259" key="7">
    <source>
        <dbReference type="Pfam" id="PF14691"/>
    </source>
</evidence>
<evidence type="ECO:0000313" key="9">
    <source>
        <dbReference type="Proteomes" id="UP000028486"/>
    </source>
</evidence>
<feature type="domain" description="Dihydroprymidine dehydrogenase" evidence="7">
    <location>
        <begin position="22"/>
        <end position="129"/>
    </location>
</feature>
<dbReference type="InterPro" id="IPR036188">
    <property type="entry name" value="FAD/NAD-bd_sf"/>
</dbReference>
<dbReference type="GO" id="GO:0051539">
    <property type="term" value="F:4 iron, 4 sulfur cluster binding"/>
    <property type="evidence" value="ECO:0007669"/>
    <property type="project" value="UniProtKB-KW"/>
</dbReference>
<keyword evidence="5" id="KW-0411">Iron-sulfur</keyword>
<dbReference type="AlphaFoldDB" id="A0A076F886"/>
<dbReference type="PANTHER" id="PTHR42783">
    <property type="entry name" value="GLUTAMATE SYNTHASE [NADPH] SMALL CHAIN"/>
    <property type="match status" value="1"/>
</dbReference>
<dbReference type="EC" id="1.4.1.13" evidence="8"/>
<dbReference type="InterPro" id="IPR023753">
    <property type="entry name" value="FAD/NAD-binding_dom"/>
</dbReference>
<dbReference type="RefSeq" id="WP_038453124.1">
    <property type="nucleotide sequence ID" value="NZ_CP009043.1"/>
</dbReference>
<evidence type="ECO:0000256" key="2">
    <source>
        <dbReference type="ARBA" id="ARBA00022723"/>
    </source>
</evidence>
<keyword evidence="1" id="KW-0004">4Fe-4S</keyword>
<keyword evidence="2" id="KW-0479">Metal-binding</keyword>
<dbReference type="Pfam" id="PF07992">
    <property type="entry name" value="Pyr_redox_2"/>
    <property type="match status" value="1"/>
</dbReference>
<reference evidence="9" key="1">
    <citation type="journal article" date="2014" name="Genome Announc.">
        <title>Complete Genome Sequence of Campylobacter iguaniorum Strain 1485ET, Isolated from a Bearded Dragon (Pogona vitticeps).</title>
        <authorList>
            <person name="Gilbert M.J."/>
            <person name="Miller W.G."/>
            <person name="Yee E."/>
            <person name="Kik M."/>
            <person name="Wagenaar J.A."/>
            <person name="Duim B."/>
        </authorList>
    </citation>
    <scope>NUCLEOTIDE SEQUENCE [LARGE SCALE GENOMIC DNA]</scope>
    <source>
        <strain evidence="9">1485E</strain>
    </source>
</reference>
<dbReference type="InterPro" id="IPR009051">
    <property type="entry name" value="Helical_ferredxn"/>
</dbReference>
<keyword evidence="9" id="KW-1185">Reference proteome</keyword>
<dbReference type="PRINTS" id="PR00419">
    <property type="entry name" value="ADXRDTASE"/>
</dbReference>
<evidence type="ECO:0000256" key="4">
    <source>
        <dbReference type="ARBA" id="ARBA00023004"/>
    </source>
</evidence>
<dbReference type="Gene3D" id="3.50.50.60">
    <property type="entry name" value="FAD/NAD(P)-binding domain"/>
    <property type="match status" value="2"/>
</dbReference>
<proteinExistence type="predicted"/>
<sequence>MQEFLKISRVKTVKRDESERLGDFKEIYSLLGAKNATEQASRCVQCANPFCHFTCPLHNYIPFWLLNTANSNLQTAFNLSNETNPFPEITGRVCPQDRLCEGACTLNSNFGAIAIGNIETYITETGLANGLKPFKDVKFSDKKVAIIGSGPAGLSAATYLLRNGINAEIFEADNRAGGLLAYGIPGFKVEKIVIQRRVDMLKDAGAVFHTNTKIDDRNFHDLMSEFDAVILAFGARSSRSQGIANENAKGIYKALDFLTTVQKELYKEECDAIDLVGKKVVVIGGGDTAMDCLRSALRKGASSATCVYRRDRASMPGSKKEFVNATEEGANFIFNSAIKDIVVNDSGEVLALNLAKTTTKDGKVEVIKGGEVMQNADVVIFALGFDVENLSFLSANGIELDKYGRVATDDCFRTSKIGVYACGDCKRGSDLVVTAASEGKNVAKVIVKDLNNL</sequence>
<dbReference type="GO" id="GO:0046872">
    <property type="term" value="F:metal ion binding"/>
    <property type="evidence" value="ECO:0007669"/>
    <property type="project" value="UniProtKB-KW"/>
</dbReference>
<gene>
    <name evidence="8" type="primary">gltD</name>
    <name evidence="8" type="ORF">CIG1485E_0382</name>
</gene>
<dbReference type="KEGG" id="caj:CIG1485E_0382"/>
<evidence type="ECO:0000256" key="5">
    <source>
        <dbReference type="ARBA" id="ARBA00023014"/>
    </source>
</evidence>
<accession>A0A076F886</accession>
<organism evidence="8 9">
    <name type="scientific">Campylobacter iguaniorum</name>
    <dbReference type="NCBI Taxonomy" id="1244531"/>
    <lineage>
        <taxon>Bacteria</taxon>
        <taxon>Pseudomonadati</taxon>
        <taxon>Campylobacterota</taxon>
        <taxon>Epsilonproteobacteria</taxon>
        <taxon>Campylobacterales</taxon>
        <taxon>Campylobacteraceae</taxon>
        <taxon>Campylobacter</taxon>
    </lineage>
</organism>
<keyword evidence="4" id="KW-0408">Iron</keyword>
<dbReference type="SUPFAM" id="SSF46548">
    <property type="entry name" value="alpha-helical ferredoxin"/>
    <property type="match status" value="1"/>
</dbReference>
<evidence type="ECO:0000313" key="8">
    <source>
        <dbReference type="EMBL" id="AII14251.1"/>
    </source>
</evidence>
<feature type="domain" description="FAD/NAD(P)-binding" evidence="6">
    <location>
        <begin position="142"/>
        <end position="439"/>
    </location>
</feature>
<dbReference type="OrthoDB" id="9803192at2"/>
<evidence type="ECO:0000259" key="6">
    <source>
        <dbReference type="Pfam" id="PF07992"/>
    </source>
</evidence>
<dbReference type="Proteomes" id="UP000028486">
    <property type="component" value="Chromosome"/>
</dbReference>
<dbReference type="HOGENOM" id="CLU_000422_3_3_7"/>
<name>A0A076F886_9BACT</name>
<evidence type="ECO:0000256" key="3">
    <source>
        <dbReference type="ARBA" id="ARBA00023002"/>
    </source>
</evidence>
<dbReference type="NCBIfam" id="TIGR01318">
    <property type="entry name" value="gltD_gamma_fam"/>
    <property type="match status" value="1"/>
</dbReference>
<dbReference type="InterPro" id="IPR006006">
    <property type="entry name" value="GltD-like"/>
</dbReference>
<dbReference type="Pfam" id="PF14691">
    <property type="entry name" value="Fer4_20"/>
    <property type="match status" value="1"/>
</dbReference>
<dbReference type="Gene3D" id="1.10.1060.10">
    <property type="entry name" value="Alpha-helical ferredoxin"/>
    <property type="match status" value="1"/>
</dbReference>
<keyword evidence="3 8" id="KW-0560">Oxidoreductase</keyword>
<dbReference type="EMBL" id="CP009043">
    <property type="protein sequence ID" value="AII14251.1"/>
    <property type="molecule type" value="Genomic_DNA"/>
</dbReference>